<protein>
    <submittedName>
        <fullName evidence="1">Competence protein ComN</fullName>
    </submittedName>
</protein>
<dbReference type="AlphaFoldDB" id="A0A7X2LXK3"/>
<proteinExistence type="predicted"/>
<reference evidence="1 2" key="1">
    <citation type="submission" date="2019-11" db="EMBL/GenBank/DDBJ databases">
        <title>Bacillus lacus genome.</title>
        <authorList>
            <person name="Allen C.J."/>
            <person name="Newman J.D."/>
        </authorList>
    </citation>
    <scope>NUCLEOTIDE SEQUENCE [LARGE SCALE GENOMIC DNA]</scope>
    <source>
        <strain evidence="1 2">KCTC 33946</strain>
    </source>
</reference>
<comment type="caution">
    <text evidence="1">The sequence shown here is derived from an EMBL/GenBank/DDBJ whole genome shotgun (WGS) entry which is preliminary data.</text>
</comment>
<dbReference type="EMBL" id="WKKI01000004">
    <property type="protein sequence ID" value="MRX71391.1"/>
    <property type="molecule type" value="Genomic_DNA"/>
</dbReference>
<sequence length="119" mass="14070">MAAADILRSNWKRGILFEERVKMDKQPVEVYRQHVKPYITSKLEEFKLLGYDDISEEELWAFLINKKWKKVQELMLYELVADIAGTKVSDVLNYSRIQAYQNTGWLESEEGKKLIEDLL</sequence>
<name>A0A7X2LXK3_9BACI</name>
<dbReference type="Pfam" id="PF13797">
    <property type="entry name" value="Post_transc_reg"/>
    <property type="match status" value="1"/>
</dbReference>
<organism evidence="1 2">
    <name type="scientific">Metabacillus lacus</name>
    <dbReference type="NCBI Taxonomy" id="1983721"/>
    <lineage>
        <taxon>Bacteria</taxon>
        <taxon>Bacillati</taxon>
        <taxon>Bacillota</taxon>
        <taxon>Bacilli</taxon>
        <taxon>Bacillales</taxon>
        <taxon>Bacillaceae</taxon>
        <taxon>Metabacillus</taxon>
    </lineage>
</organism>
<dbReference type="OrthoDB" id="2990595at2"/>
<accession>A0A7X2LXK3</accession>
<dbReference type="Proteomes" id="UP000448867">
    <property type="component" value="Unassembled WGS sequence"/>
</dbReference>
<dbReference type="InterPro" id="IPR025716">
    <property type="entry name" value="Post-transcriptional_regulator"/>
</dbReference>
<gene>
    <name evidence="1" type="ORF">GJU40_04285</name>
</gene>
<evidence type="ECO:0000313" key="2">
    <source>
        <dbReference type="Proteomes" id="UP000448867"/>
    </source>
</evidence>
<keyword evidence="2" id="KW-1185">Reference proteome</keyword>
<evidence type="ECO:0000313" key="1">
    <source>
        <dbReference type="EMBL" id="MRX71391.1"/>
    </source>
</evidence>